<gene>
    <name evidence="3" type="ORF">BASA50_004603</name>
</gene>
<evidence type="ECO:0000313" key="4">
    <source>
        <dbReference type="Proteomes" id="UP001648503"/>
    </source>
</evidence>
<dbReference type="InterPro" id="IPR036322">
    <property type="entry name" value="WD40_repeat_dom_sf"/>
</dbReference>
<dbReference type="InterPro" id="IPR036047">
    <property type="entry name" value="F-box-like_dom_sf"/>
</dbReference>
<sequence length="803" mass="87461">MYSRHCTNIIPVHPQFNSCPESIKHSAALVTASTMTNHSHPPPTQSKDGLSSSLFLDQWQAIESNTHLPEQQRLDSLFLLASSLVANNTVDSNSNDSCDADLHKPRSPTPAISNGIIEATDALAAPLAPRAHKKQRQLIYQSRSSASCDCGCDSILTRMATPHSGCCLAATTTITTAAATRLKTFPCFPSFPPDILFQVFGLLDAHSLLKASRVCSHWHSLITLFEKTYWRNLCKRTWNISNNSLLAASWKELYMMHDNIHRCGDSSTTDSQERYLFSSFKDKFQISSDTMDSGSVRSKTLDSGSVRSKTSFSRPGSSQPTQKANLFAWPTNPQLTYTVAIGGNAICWVNAMAYSSDLNVAIIGSSPSDSASSVSRPSSVGAHASSSTSHLGEQASFTLMSQPYPFSASNLIDIVPPAAEPLTLGRPLTPFVASQRVLRGHLRPVSLVLANHDGNFVSFDDSSTIIVWRISDFAEHCRINPIVQLGVILSMNVHRRHIVGGGHTGKIVVWNMDTSDIVATFMVPQKYIGTISPTELLNVGIWDDLVVCGLYDGTFYVHSIATKQLVYCLSNADFPCSISSNLAHVARDLSAIPPNMESLAEAVPASAHVTDPQMSVYTGTGEPNDIQANSDLQAGLWSIESPDAARLSLPPPHAVLPPLETVQINPPSVAPLPLPLPLPLPPHHQHTSHVPMTLAMNGHILITNGRGHNEIAVWDMTTGHPLCVLSESIALARDGFSIPDFREIRFAELAHDGSCIFSSVAFEGNLAMLIWDFRSQRRSQRVFSKLVLDEAAQIEVWICMESC</sequence>
<evidence type="ECO:0000256" key="1">
    <source>
        <dbReference type="SAM" id="MobiDB-lite"/>
    </source>
</evidence>
<protein>
    <recommendedName>
        <fullName evidence="2">F-box domain-containing protein</fullName>
    </recommendedName>
</protein>
<evidence type="ECO:0000313" key="3">
    <source>
        <dbReference type="EMBL" id="KAH6597252.1"/>
    </source>
</evidence>
<feature type="compositionally biased region" description="Polar residues" evidence="1">
    <location>
        <begin position="290"/>
        <end position="324"/>
    </location>
</feature>
<name>A0ABQ8FI08_9FUNG</name>
<dbReference type="SUPFAM" id="SSF81383">
    <property type="entry name" value="F-box domain"/>
    <property type="match status" value="1"/>
</dbReference>
<feature type="domain" description="F-box" evidence="2">
    <location>
        <begin position="185"/>
        <end position="233"/>
    </location>
</feature>
<dbReference type="EMBL" id="JAFCIX010000152">
    <property type="protein sequence ID" value="KAH6597252.1"/>
    <property type="molecule type" value="Genomic_DNA"/>
</dbReference>
<dbReference type="Pfam" id="PF12937">
    <property type="entry name" value="F-box-like"/>
    <property type="match status" value="1"/>
</dbReference>
<reference evidence="3 4" key="1">
    <citation type="submission" date="2021-02" db="EMBL/GenBank/DDBJ databases">
        <title>Variation within the Batrachochytrium salamandrivorans European outbreak.</title>
        <authorList>
            <person name="Kelly M."/>
            <person name="Pasmans F."/>
            <person name="Shea T.P."/>
            <person name="Munoz J.F."/>
            <person name="Carranza S."/>
            <person name="Cuomo C.A."/>
            <person name="Martel A."/>
        </authorList>
    </citation>
    <scope>NUCLEOTIDE SEQUENCE [LARGE SCALE GENOMIC DNA]</scope>
    <source>
        <strain evidence="3 4">AMFP18/2</strain>
    </source>
</reference>
<organism evidence="3 4">
    <name type="scientific">Batrachochytrium salamandrivorans</name>
    <dbReference type="NCBI Taxonomy" id="1357716"/>
    <lineage>
        <taxon>Eukaryota</taxon>
        <taxon>Fungi</taxon>
        <taxon>Fungi incertae sedis</taxon>
        <taxon>Chytridiomycota</taxon>
        <taxon>Chytridiomycota incertae sedis</taxon>
        <taxon>Chytridiomycetes</taxon>
        <taxon>Rhizophydiales</taxon>
        <taxon>Rhizophydiales incertae sedis</taxon>
        <taxon>Batrachochytrium</taxon>
    </lineage>
</organism>
<feature type="region of interest" description="Disordered" evidence="1">
    <location>
        <begin position="290"/>
        <end position="325"/>
    </location>
</feature>
<keyword evidence="4" id="KW-1185">Reference proteome</keyword>
<evidence type="ECO:0000259" key="2">
    <source>
        <dbReference type="PROSITE" id="PS50181"/>
    </source>
</evidence>
<dbReference type="PROSITE" id="PS50181">
    <property type="entry name" value="FBOX"/>
    <property type="match status" value="1"/>
</dbReference>
<comment type="caution">
    <text evidence="3">The sequence shown here is derived from an EMBL/GenBank/DDBJ whole genome shotgun (WGS) entry which is preliminary data.</text>
</comment>
<dbReference type="InterPro" id="IPR015943">
    <property type="entry name" value="WD40/YVTN_repeat-like_dom_sf"/>
</dbReference>
<dbReference type="InterPro" id="IPR001810">
    <property type="entry name" value="F-box_dom"/>
</dbReference>
<dbReference type="CDD" id="cd09917">
    <property type="entry name" value="F-box_SF"/>
    <property type="match status" value="1"/>
</dbReference>
<dbReference type="PANTHER" id="PTHR12874:SF9">
    <property type="entry name" value="F-BOX ONLY PROTEIN 48"/>
    <property type="match status" value="1"/>
</dbReference>
<dbReference type="Proteomes" id="UP001648503">
    <property type="component" value="Unassembled WGS sequence"/>
</dbReference>
<dbReference type="Gene3D" id="1.20.1280.50">
    <property type="match status" value="1"/>
</dbReference>
<dbReference type="SMART" id="SM00256">
    <property type="entry name" value="FBOX"/>
    <property type="match status" value="1"/>
</dbReference>
<dbReference type="PANTHER" id="PTHR12874">
    <property type="entry name" value="F-BOX ONLY PROTEIN 48-RELATED"/>
    <property type="match status" value="1"/>
</dbReference>
<accession>A0ABQ8FI08</accession>
<dbReference type="SUPFAM" id="SSF50978">
    <property type="entry name" value="WD40 repeat-like"/>
    <property type="match status" value="1"/>
</dbReference>
<proteinExistence type="predicted"/>
<dbReference type="Gene3D" id="2.130.10.10">
    <property type="entry name" value="YVTN repeat-like/Quinoprotein amine dehydrogenase"/>
    <property type="match status" value="1"/>
</dbReference>